<dbReference type="HOGENOM" id="CLU_3248787_0_0_7"/>
<organism evidence="1 2">
    <name type="scientific">Entotheonella factor</name>
    <dbReference type="NCBI Taxonomy" id="1429438"/>
    <lineage>
        <taxon>Bacteria</taxon>
        <taxon>Pseudomonadati</taxon>
        <taxon>Nitrospinota/Tectimicrobiota group</taxon>
        <taxon>Candidatus Tectimicrobiota</taxon>
        <taxon>Candidatus Entotheonellia</taxon>
        <taxon>Candidatus Entotheonellales</taxon>
        <taxon>Candidatus Entotheonellaceae</taxon>
        <taxon>Candidatus Entotheonella</taxon>
    </lineage>
</organism>
<sequence>MVAPFGGGLGWLSTQYALAAKIIKADPQCLWPLQNGRFFLKF</sequence>
<dbReference type="Proteomes" id="UP000019141">
    <property type="component" value="Unassembled WGS sequence"/>
</dbReference>
<dbReference type="EMBL" id="AZHW01001021">
    <property type="protein sequence ID" value="ETW94707.1"/>
    <property type="molecule type" value="Genomic_DNA"/>
</dbReference>
<evidence type="ECO:0000313" key="2">
    <source>
        <dbReference type="Proteomes" id="UP000019141"/>
    </source>
</evidence>
<proteinExistence type="predicted"/>
<reference evidence="1 2" key="1">
    <citation type="journal article" date="2014" name="Nature">
        <title>An environmental bacterial taxon with a large and distinct metabolic repertoire.</title>
        <authorList>
            <person name="Wilson M.C."/>
            <person name="Mori T."/>
            <person name="Ruckert C."/>
            <person name="Uria A.R."/>
            <person name="Helf M.J."/>
            <person name="Takada K."/>
            <person name="Gernert C."/>
            <person name="Steffens U.A."/>
            <person name="Heycke N."/>
            <person name="Schmitt S."/>
            <person name="Rinke C."/>
            <person name="Helfrich E.J."/>
            <person name="Brachmann A.O."/>
            <person name="Gurgui C."/>
            <person name="Wakimoto T."/>
            <person name="Kracht M."/>
            <person name="Crusemann M."/>
            <person name="Hentschel U."/>
            <person name="Abe I."/>
            <person name="Matsunaga S."/>
            <person name="Kalinowski J."/>
            <person name="Takeyama H."/>
            <person name="Piel J."/>
        </authorList>
    </citation>
    <scope>NUCLEOTIDE SEQUENCE [LARGE SCALE GENOMIC DNA]</scope>
    <source>
        <strain evidence="2">TSY1</strain>
    </source>
</reference>
<protein>
    <submittedName>
        <fullName evidence="1">Uncharacterized protein</fullName>
    </submittedName>
</protein>
<comment type="caution">
    <text evidence="1">The sequence shown here is derived from an EMBL/GenBank/DDBJ whole genome shotgun (WGS) entry which is preliminary data.</text>
</comment>
<dbReference type="AlphaFoldDB" id="W4L9K7"/>
<keyword evidence="2" id="KW-1185">Reference proteome</keyword>
<accession>W4L9K7</accession>
<evidence type="ECO:0000313" key="1">
    <source>
        <dbReference type="EMBL" id="ETW94707.1"/>
    </source>
</evidence>
<name>W4L9K7_ENTF1</name>
<gene>
    <name evidence="1" type="ORF">ETSY1_33670</name>
</gene>